<evidence type="ECO:0000313" key="6">
    <source>
        <dbReference type="EMBL" id="CAD7698153.1"/>
    </source>
</evidence>
<dbReference type="SMART" id="SM00935">
    <property type="entry name" value="OmpH"/>
    <property type="match status" value="1"/>
</dbReference>
<feature type="coiled-coil region" evidence="3">
    <location>
        <begin position="46"/>
        <end position="131"/>
    </location>
</feature>
<sequence length="805" mass="87961">MANQTFSILGKRISLLLGGLLIALALVLPASSAFAQDAPKIAYVNLQRALNEVEEGKKAKASLKKDFEKKQKALNAKQEELQKLKEELESGGMMLSEEAKRQKVMTFQQKMYELQQEYMQMQGELAQSEAKETQKIFDKMGKIIEEIAKERKYDLVLESTESAILYAGEGMDFTDELIKRYNANNKTDATSRHAWRRVLLIALTACLGACDCDDKLRKMLSDGKGEQRRGDTRKDGSDQPISSDPTETEPNESSSQASAYELGSELRSVLSEFSTQKDIDWYTITSSEDRLIELTVDPTEPSLDPVIVLSVGGEELRYDIARAGEPEVIPVVLLGSQRLLLRVEAKAGAGKYAIRFKKRLAGGQIESEPNDLPAVATRHEAPGEIEGFHDRPQDTDLYHLVFPEVPEGEVALYAIEVIASRELGERVSFMLTPSGEPIMTSQIDPEGKIALPNLAITKARPDLWLKLEGTEKFSREQPYRVVVRAVKAGDRAAGQFFDAEPNDSAEAAQELLMGNDPIQVAGFFHRAEDMDYFALVLGDSEATTAPDGAPAEEKPEPSKLPDKSEKIQDLFGDDKPTGLGAAPGPSLPPLPVKTPPPHALKLEVKPLRDDLKLVLRWGASGEERTHLATTAGESISLCNVPLSAGKYPFAIAPQSLGDRAEGVDGKPDYRVVIEDLLAGSPEGSAREIEPNETFEQPDALPLGGKVTGYLASSADRDIFALDILATEGADPLAPAPSTTIELAAHPLDTILKVYDDQGLVLAEQDTGGAGRAEKFTFRLPPGRYFVEVRSKLGSSCEPYLLGARR</sequence>
<dbReference type="Pfam" id="PF03938">
    <property type="entry name" value="OmpH"/>
    <property type="match status" value="1"/>
</dbReference>
<feature type="signal peptide" evidence="5">
    <location>
        <begin position="1"/>
        <end position="35"/>
    </location>
</feature>
<dbReference type="InterPro" id="IPR005632">
    <property type="entry name" value="Chaperone_Skp"/>
</dbReference>
<organism evidence="6 7">
    <name type="scientific">Ostreobium quekettii</name>
    <dbReference type="NCBI Taxonomy" id="121088"/>
    <lineage>
        <taxon>Eukaryota</taxon>
        <taxon>Viridiplantae</taxon>
        <taxon>Chlorophyta</taxon>
        <taxon>core chlorophytes</taxon>
        <taxon>Ulvophyceae</taxon>
        <taxon>TCBD clade</taxon>
        <taxon>Bryopsidales</taxon>
        <taxon>Ostreobineae</taxon>
        <taxon>Ostreobiaceae</taxon>
        <taxon>Ostreobium</taxon>
    </lineage>
</organism>
<reference evidence="6" key="1">
    <citation type="submission" date="2020-12" db="EMBL/GenBank/DDBJ databases">
        <authorList>
            <person name="Iha C."/>
        </authorList>
    </citation>
    <scope>NUCLEOTIDE SEQUENCE</scope>
</reference>
<feature type="compositionally biased region" description="Basic and acidic residues" evidence="4">
    <location>
        <begin position="551"/>
        <end position="576"/>
    </location>
</feature>
<keyword evidence="3" id="KW-0175">Coiled coil</keyword>
<dbReference type="Proteomes" id="UP000708148">
    <property type="component" value="Unassembled WGS sequence"/>
</dbReference>
<dbReference type="PANTHER" id="PTHR35089:SF1">
    <property type="entry name" value="CHAPERONE PROTEIN SKP"/>
    <property type="match status" value="1"/>
</dbReference>
<evidence type="ECO:0000256" key="5">
    <source>
        <dbReference type="SAM" id="SignalP"/>
    </source>
</evidence>
<dbReference type="GO" id="GO:0005829">
    <property type="term" value="C:cytosol"/>
    <property type="evidence" value="ECO:0007669"/>
    <property type="project" value="TreeGrafter"/>
</dbReference>
<comment type="similarity">
    <text evidence="1">Belongs to the Skp family.</text>
</comment>
<gene>
    <name evidence="6" type="ORF">OSTQU699_LOCUS3514</name>
</gene>
<feature type="region of interest" description="Disordered" evidence="4">
    <location>
        <begin position="543"/>
        <end position="595"/>
    </location>
</feature>
<evidence type="ECO:0000256" key="3">
    <source>
        <dbReference type="SAM" id="Coils"/>
    </source>
</evidence>
<evidence type="ECO:0008006" key="8">
    <source>
        <dbReference type="Google" id="ProtNLM"/>
    </source>
</evidence>
<dbReference type="PANTHER" id="PTHR35089">
    <property type="entry name" value="CHAPERONE PROTEIN SKP"/>
    <property type="match status" value="1"/>
</dbReference>
<proteinExistence type="inferred from homology"/>
<dbReference type="Gene3D" id="2.60.120.380">
    <property type="match status" value="2"/>
</dbReference>
<name>A0A8S1IVL1_9CHLO</name>
<feature type="compositionally biased region" description="Basic and acidic residues" evidence="4">
    <location>
        <begin position="222"/>
        <end position="237"/>
    </location>
</feature>
<dbReference type="SUPFAM" id="SSF111384">
    <property type="entry name" value="OmpH-like"/>
    <property type="match status" value="1"/>
</dbReference>
<dbReference type="Gene3D" id="3.30.910.20">
    <property type="entry name" value="Skp domain"/>
    <property type="match status" value="1"/>
</dbReference>
<feature type="region of interest" description="Disordered" evidence="4">
    <location>
        <begin position="222"/>
        <end position="259"/>
    </location>
</feature>
<evidence type="ECO:0000313" key="7">
    <source>
        <dbReference type="Proteomes" id="UP000708148"/>
    </source>
</evidence>
<dbReference type="GO" id="GO:0051082">
    <property type="term" value="F:unfolded protein binding"/>
    <property type="evidence" value="ECO:0007669"/>
    <property type="project" value="InterPro"/>
</dbReference>
<dbReference type="AlphaFoldDB" id="A0A8S1IVL1"/>
<dbReference type="GO" id="GO:0050821">
    <property type="term" value="P:protein stabilization"/>
    <property type="evidence" value="ECO:0007669"/>
    <property type="project" value="TreeGrafter"/>
</dbReference>
<evidence type="ECO:0000256" key="1">
    <source>
        <dbReference type="ARBA" id="ARBA00009091"/>
    </source>
</evidence>
<keyword evidence="7" id="KW-1185">Reference proteome</keyword>
<feature type="chain" id="PRO_5035831942" description="Peptidase C-terminal archaeal/bacterial domain-containing protein" evidence="5">
    <location>
        <begin position="36"/>
        <end position="805"/>
    </location>
</feature>
<comment type="caution">
    <text evidence="6">The sequence shown here is derived from an EMBL/GenBank/DDBJ whole genome shotgun (WGS) entry which is preliminary data.</text>
</comment>
<evidence type="ECO:0000256" key="4">
    <source>
        <dbReference type="SAM" id="MobiDB-lite"/>
    </source>
</evidence>
<dbReference type="InterPro" id="IPR024930">
    <property type="entry name" value="Skp_dom_sf"/>
</dbReference>
<accession>A0A8S1IVL1</accession>
<evidence type="ECO:0000256" key="2">
    <source>
        <dbReference type="ARBA" id="ARBA00022729"/>
    </source>
</evidence>
<dbReference type="EMBL" id="CAJHUC010000771">
    <property type="protein sequence ID" value="CAD7698153.1"/>
    <property type="molecule type" value="Genomic_DNA"/>
</dbReference>
<feature type="compositionally biased region" description="Pro residues" evidence="4">
    <location>
        <begin position="585"/>
        <end position="595"/>
    </location>
</feature>
<protein>
    <recommendedName>
        <fullName evidence="8">Peptidase C-terminal archaeal/bacterial domain-containing protein</fullName>
    </recommendedName>
</protein>
<keyword evidence="2 5" id="KW-0732">Signal</keyword>